<dbReference type="InterPro" id="IPR005881">
    <property type="entry name" value="Ser_O-AcTrfase"/>
</dbReference>
<keyword evidence="5" id="KW-1185">Reference proteome</keyword>
<dbReference type="InterPro" id="IPR011004">
    <property type="entry name" value="Trimer_LpxA-like_sf"/>
</dbReference>
<gene>
    <name evidence="3" type="primary">cysE_2</name>
    <name evidence="3" type="ORF">VSP9026_01982</name>
    <name evidence="2" type="ORF">Vspart_00641</name>
</gene>
<keyword evidence="1 3" id="KW-0808">Transferase</keyword>
<dbReference type="OrthoDB" id="9800846at2"/>
<dbReference type="Pfam" id="PF00132">
    <property type="entry name" value="Hexapep"/>
    <property type="match status" value="1"/>
</dbReference>
<accession>A0A1N6M4C2</accession>
<dbReference type="RefSeq" id="WP_074372835.1">
    <property type="nucleotide sequence ID" value="NZ_AP024907.1"/>
</dbReference>
<comment type="similarity">
    <text evidence="1">Belongs to the transferase hexapeptide repeat family.</text>
</comment>
<dbReference type="InterPro" id="IPR001451">
    <property type="entry name" value="Hexapep"/>
</dbReference>
<protein>
    <recommendedName>
        <fullName evidence="1">Serine acetyltransferase</fullName>
        <ecNumber evidence="1">2.3.1.30</ecNumber>
    </recommendedName>
</protein>
<evidence type="ECO:0000313" key="5">
    <source>
        <dbReference type="Proteomes" id="UP000515264"/>
    </source>
</evidence>
<dbReference type="SUPFAM" id="SSF51161">
    <property type="entry name" value="Trimeric LpxA-like enzymes"/>
    <property type="match status" value="1"/>
</dbReference>
<evidence type="ECO:0000313" key="3">
    <source>
        <dbReference type="EMBL" id="SIO94291.1"/>
    </source>
</evidence>
<dbReference type="GO" id="GO:0009001">
    <property type="term" value="F:serine O-acetyltransferase activity"/>
    <property type="evidence" value="ECO:0007669"/>
    <property type="project" value="UniProtKB-EC"/>
</dbReference>
<evidence type="ECO:0000313" key="2">
    <source>
        <dbReference type="EMBL" id="QMV13412.1"/>
    </source>
</evidence>
<dbReference type="EMBL" id="CP046268">
    <property type="protein sequence ID" value="QMV13412.1"/>
    <property type="molecule type" value="Genomic_DNA"/>
</dbReference>
<evidence type="ECO:0000313" key="4">
    <source>
        <dbReference type="Proteomes" id="UP000184774"/>
    </source>
</evidence>
<dbReference type="EMBL" id="FSSB01000011">
    <property type="protein sequence ID" value="SIO94291.1"/>
    <property type="molecule type" value="Genomic_DNA"/>
</dbReference>
<dbReference type="Proteomes" id="UP000515264">
    <property type="component" value="Chromosome 1"/>
</dbReference>
<dbReference type="GO" id="GO:0005737">
    <property type="term" value="C:cytoplasm"/>
    <property type="evidence" value="ECO:0007669"/>
    <property type="project" value="InterPro"/>
</dbReference>
<proteinExistence type="inferred from homology"/>
<reference evidence="2" key="2">
    <citation type="submission" date="2019-11" db="EMBL/GenBank/DDBJ databases">
        <authorList>
            <person name="January G."/>
            <person name="Bunk B."/>
        </authorList>
    </citation>
    <scope>NUCLEOTIDE SEQUENCE</scope>
    <source>
        <strain evidence="2">3.6</strain>
    </source>
</reference>
<keyword evidence="1 3" id="KW-0012">Acyltransferase</keyword>
<dbReference type="PIRSF" id="PIRSF000441">
    <property type="entry name" value="CysE"/>
    <property type="match status" value="1"/>
</dbReference>
<dbReference type="Proteomes" id="UP000184774">
    <property type="component" value="Unassembled WGS sequence"/>
</dbReference>
<reference evidence="3 4" key="1">
    <citation type="submission" date="2016-12" db="EMBL/GenBank/DDBJ databases">
        <authorList>
            <person name="Song W.-J."/>
            <person name="Kurnit D.M."/>
        </authorList>
    </citation>
    <scope>NUCLEOTIDE SEQUENCE [LARGE SCALE GENOMIC DNA]</scope>
    <source>
        <strain evidence="3 4">CECT 9026</strain>
    </source>
</reference>
<sequence length="180" mass="19743">MLNNIRADVFRWYGKYSRLLLVKAFLSQKGFRFVLLMRLAKHSRRIPGLNVLFIFLYKVSKIIYTSDVNYRASIGPGLRMHHVFGTTWGEHVTIGRNATIVHNVTIAGKDGAWPSIGDNVYLGTGCCILGGIRIGNNVVVGANAVVTKDVPDNAIVAGIPAKVVSEKGSADFIVNPWSDD</sequence>
<dbReference type="EC" id="2.3.1.30" evidence="1"/>
<dbReference type="GO" id="GO:0006535">
    <property type="term" value="P:cysteine biosynthetic process from serine"/>
    <property type="evidence" value="ECO:0007669"/>
    <property type="project" value="InterPro"/>
</dbReference>
<evidence type="ECO:0000256" key="1">
    <source>
        <dbReference type="PIRNR" id="PIRNR000441"/>
    </source>
</evidence>
<reference evidence="2 5" key="3">
    <citation type="journal article" date="2020" name="J. Nat. Prod.">
        <title>Genomics-Metabolomics Profiling Disclosed Marine Vibrio spartinae 3.6 as a Producer of a New Branched Side Chain Prodigiosin.</title>
        <authorList>
            <person name="Vitale G.A."/>
            <person name="Sciarretta M."/>
            <person name="Palma Esposito F."/>
            <person name="January G.G."/>
            <person name="Giaccio M."/>
            <person name="Bunk B."/>
            <person name="Sproer C."/>
            <person name="Bajerski F."/>
            <person name="Power D."/>
            <person name="Festa C."/>
            <person name="Monti M.C."/>
            <person name="D'Auria M.V."/>
            <person name="de Pascale D."/>
        </authorList>
    </citation>
    <scope>NUCLEOTIDE SEQUENCE [LARGE SCALE GENOMIC DNA]</scope>
    <source>
        <strain evidence="2 5">3.6</strain>
    </source>
</reference>
<organism evidence="3 4">
    <name type="scientific">Vibrio spartinae</name>
    <dbReference type="NCBI Taxonomy" id="1918945"/>
    <lineage>
        <taxon>Bacteria</taxon>
        <taxon>Pseudomonadati</taxon>
        <taxon>Pseudomonadota</taxon>
        <taxon>Gammaproteobacteria</taxon>
        <taxon>Vibrionales</taxon>
        <taxon>Vibrionaceae</taxon>
        <taxon>Vibrio</taxon>
    </lineage>
</organism>
<dbReference type="PANTHER" id="PTHR42811">
    <property type="entry name" value="SERINE ACETYLTRANSFERASE"/>
    <property type="match status" value="1"/>
</dbReference>
<dbReference type="AlphaFoldDB" id="A0A1N6M4C2"/>
<comment type="catalytic activity">
    <reaction evidence="1">
        <text>L-serine + acetyl-CoA = O-acetyl-L-serine + CoA</text>
        <dbReference type="Rhea" id="RHEA:24560"/>
        <dbReference type="ChEBI" id="CHEBI:33384"/>
        <dbReference type="ChEBI" id="CHEBI:57287"/>
        <dbReference type="ChEBI" id="CHEBI:57288"/>
        <dbReference type="ChEBI" id="CHEBI:58340"/>
        <dbReference type="EC" id="2.3.1.30"/>
    </reaction>
</comment>
<name>A0A1N6M4C2_9VIBR</name>
<dbReference type="Gene3D" id="2.160.10.10">
    <property type="entry name" value="Hexapeptide repeat proteins"/>
    <property type="match status" value="1"/>
</dbReference>